<feature type="signal peptide" evidence="2">
    <location>
        <begin position="1"/>
        <end position="33"/>
    </location>
</feature>
<sequence length="172" mass="18676">MKQTKFLNLRLKAFKPLPSLVLGVLLSSYGSSAAQEVVLSSGGDITSTTGSVSYSVGQITQNTITDGDTTVLQGIQFYIDDNSLSIVDVDTKLEITTFPNPASSNLNITINDFKPNLLSYKLFNTLGQLIEEGNITGKTTSINVSELDIATYLLKIENTDKKTSQTFKIIKN</sequence>
<gene>
    <name evidence="4" type="ORF">P7122_14320</name>
</gene>
<dbReference type="EMBL" id="JARSBN010000009">
    <property type="protein sequence ID" value="MDG4717058.1"/>
    <property type="molecule type" value="Genomic_DNA"/>
</dbReference>
<reference evidence="4 5" key="1">
    <citation type="submission" date="2023-03" db="EMBL/GenBank/DDBJ databases">
        <title>Strain YYF002 represents a novel species in the genus Winogradskyella isolated from seawater.</title>
        <authorList>
            <person name="Fu Z.-Y."/>
        </authorList>
    </citation>
    <scope>NUCLEOTIDE SEQUENCE [LARGE SCALE GENOMIC DNA]</scope>
    <source>
        <strain evidence="4 5">YYF002</strain>
    </source>
</reference>
<evidence type="ECO:0000313" key="5">
    <source>
        <dbReference type="Proteomes" id="UP001529085"/>
    </source>
</evidence>
<feature type="chain" id="PRO_5046508357" evidence="2">
    <location>
        <begin position="34"/>
        <end position="172"/>
    </location>
</feature>
<dbReference type="RefSeq" id="WP_278006481.1">
    <property type="nucleotide sequence ID" value="NZ_JARSBN010000009.1"/>
</dbReference>
<dbReference type="NCBIfam" id="TIGR04183">
    <property type="entry name" value="Por_Secre_tail"/>
    <property type="match status" value="1"/>
</dbReference>
<dbReference type="Pfam" id="PF18962">
    <property type="entry name" value="Por_Secre_tail"/>
    <property type="match status" value="1"/>
</dbReference>
<keyword evidence="5" id="KW-1185">Reference proteome</keyword>
<feature type="domain" description="Secretion system C-terminal sorting" evidence="3">
    <location>
        <begin position="98"/>
        <end position="168"/>
    </location>
</feature>
<dbReference type="Proteomes" id="UP001529085">
    <property type="component" value="Unassembled WGS sequence"/>
</dbReference>
<accession>A0ABT6G4T0</accession>
<name>A0ABT6G4T0_9FLAO</name>
<evidence type="ECO:0000256" key="2">
    <source>
        <dbReference type="SAM" id="SignalP"/>
    </source>
</evidence>
<evidence type="ECO:0000256" key="1">
    <source>
        <dbReference type="ARBA" id="ARBA00022729"/>
    </source>
</evidence>
<proteinExistence type="predicted"/>
<organism evidence="4 5">
    <name type="scientific">Winogradskyella marincola</name>
    <dbReference type="NCBI Taxonomy" id="3037795"/>
    <lineage>
        <taxon>Bacteria</taxon>
        <taxon>Pseudomonadati</taxon>
        <taxon>Bacteroidota</taxon>
        <taxon>Flavobacteriia</taxon>
        <taxon>Flavobacteriales</taxon>
        <taxon>Flavobacteriaceae</taxon>
        <taxon>Winogradskyella</taxon>
    </lineage>
</organism>
<evidence type="ECO:0000313" key="4">
    <source>
        <dbReference type="EMBL" id="MDG4717058.1"/>
    </source>
</evidence>
<protein>
    <submittedName>
        <fullName evidence="4">T9SS type A sorting domain-containing protein</fullName>
    </submittedName>
</protein>
<keyword evidence="1 2" id="KW-0732">Signal</keyword>
<evidence type="ECO:0000259" key="3">
    <source>
        <dbReference type="Pfam" id="PF18962"/>
    </source>
</evidence>
<dbReference type="InterPro" id="IPR026444">
    <property type="entry name" value="Secre_tail"/>
</dbReference>
<comment type="caution">
    <text evidence="4">The sequence shown here is derived from an EMBL/GenBank/DDBJ whole genome shotgun (WGS) entry which is preliminary data.</text>
</comment>